<dbReference type="AlphaFoldDB" id="A0A2T0VSX0"/>
<dbReference type="InterPro" id="IPR020970">
    <property type="entry name" value="Bacteriocin_IIc"/>
</dbReference>
<evidence type="ECO:0000313" key="2">
    <source>
        <dbReference type="EMBL" id="PRY73726.1"/>
    </source>
</evidence>
<dbReference type="OrthoDB" id="9842425at2"/>
<keyword evidence="3" id="KW-1185">Reference proteome</keyword>
<dbReference type="RefSeq" id="WP_106196454.1">
    <property type="nucleotide sequence ID" value="NZ_PVTO01000055.1"/>
</dbReference>
<dbReference type="Pfam" id="PF12173">
    <property type="entry name" value="BacteriocIIc_cy"/>
    <property type="match status" value="1"/>
</dbReference>
<name>A0A2T0VSX0_9LACT</name>
<dbReference type="EMBL" id="PVTO01000055">
    <property type="protein sequence ID" value="PRY73726.1"/>
    <property type="molecule type" value="Genomic_DNA"/>
</dbReference>
<feature type="transmembrane region" description="Helical" evidence="1">
    <location>
        <begin position="21"/>
        <end position="46"/>
    </location>
</feature>
<reference evidence="2 3" key="1">
    <citation type="submission" date="2018-03" db="EMBL/GenBank/DDBJ databases">
        <title>Genomic Encyclopedia of Archaeal and Bacterial Type Strains, Phase II (KMG-II): from individual species to whole genera.</title>
        <authorList>
            <person name="Goeker M."/>
        </authorList>
    </citation>
    <scope>NUCLEOTIDE SEQUENCE [LARGE SCALE GENOMIC DNA]</scope>
    <source>
        <strain evidence="2 3">DSM 13175</strain>
    </source>
</reference>
<comment type="caution">
    <text evidence="2">The sequence shown here is derived from an EMBL/GenBank/DDBJ whole genome shotgun (WGS) entry which is preliminary data.</text>
</comment>
<protein>
    <submittedName>
        <fullName evidence="2">Gassericin A-like class IIc bacteriocin</fullName>
    </submittedName>
</protein>
<evidence type="ECO:0000256" key="1">
    <source>
        <dbReference type="SAM" id="Phobius"/>
    </source>
</evidence>
<proteinExistence type="predicted"/>
<evidence type="ECO:0000313" key="3">
    <source>
        <dbReference type="Proteomes" id="UP000238205"/>
    </source>
</evidence>
<keyword evidence="1" id="KW-0472">Membrane</keyword>
<dbReference type="Proteomes" id="UP000238205">
    <property type="component" value="Unassembled WGS sequence"/>
</dbReference>
<organism evidence="2 3">
    <name type="scientific">Alkalibacterium olivapovliticus</name>
    <dbReference type="NCBI Taxonomy" id="99907"/>
    <lineage>
        <taxon>Bacteria</taxon>
        <taxon>Bacillati</taxon>
        <taxon>Bacillota</taxon>
        <taxon>Bacilli</taxon>
        <taxon>Lactobacillales</taxon>
        <taxon>Carnobacteriaceae</taxon>
        <taxon>Alkalibacterium</taxon>
    </lineage>
</organism>
<accession>A0A2T0VSX0</accession>
<feature type="transmembrane region" description="Helical" evidence="1">
    <location>
        <begin position="66"/>
        <end position="89"/>
    </location>
</feature>
<sequence>MIINLSKSLHLSKFEKIAMVTIFWTLLLAATANILFVADLFGIPFTTDIVDQVWEYIAGGTGTVTAISWALGVTIPAWAAPVIGAVGVVSA</sequence>
<keyword evidence="1" id="KW-0812">Transmembrane</keyword>
<gene>
    <name evidence="2" type="ORF">CLV38_1558</name>
</gene>
<keyword evidence="1" id="KW-1133">Transmembrane helix</keyword>